<protein>
    <submittedName>
        <fullName evidence="2">Uncharacterized protein</fullName>
    </submittedName>
</protein>
<gene>
    <name evidence="2" type="ORF">PGLA1383_LOCUS28741</name>
</gene>
<dbReference type="EMBL" id="CAJNNV010024866">
    <property type="protein sequence ID" value="CAE8610931.1"/>
    <property type="molecule type" value="Genomic_DNA"/>
</dbReference>
<keyword evidence="3" id="KW-1185">Reference proteome</keyword>
<name>A0A813FDP4_POLGL</name>
<comment type="caution">
    <text evidence="2">The sequence shown here is derived from an EMBL/GenBank/DDBJ whole genome shotgun (WGS) entry which is preliminary data.</text>
</comment>
<dbReference type="Proteomes" id="UP000654075">
    <property type="component" value="Unassembled WGS sequence"/>
</dbReference>
<reference evidence="2" key="1">
    <citation type="submission" date="2021-02" db="EMBL/GenBank/DDBJ databases">
        <authorList>
            <person name="Dougan E. K."/>
            <person name="Rhodes N."/>
            <person name="Thang M."/>
            <person name="Chan C."/>
        </authorList>
    </citation>
    <scope>NUCLEOTIDE SEQUENCE</scope>
</reference>
<dbReference type="OrthoDB" id="486838at2759"/>
<dbReference type="AlphaFoldDB" id="A0A813FDP4"/>
<feature type="compositionally biased region" description="Basic and acidic residues" evidence="1">
    <location>
        <begin position="761"/>
        <end position="779"/>
    </location>
</feature>
<accession>A0A813FDP4</accession>
<evidence type="ECO:0000313" key="3">
    <source>
        <dbReference type="Proteomes" id="UP000654075"/>
    </source>
</evidence>
<evidence type="ECO:0000256" key="1">
    <source>
        <dbReference type="SAM" id="MobiDB-lite"/>
    </source>
</evidence>
<sequence>MRLCLLVDGLGVGHDLHTAALETWASASADAVGAAWLVRDSGDAAGPSWDHPGFAFAEGRSLWVHQPLIPRLQDDSLSRQQRFRELSSSWSPPLQWQDNQSMVVESIAWHVSRRWRMLTAPAVLERLRRAESDAGGCGWVGYFRANAFVDVEATLAVLEHEVERQGGSQKPLIFGRSIAAQTQGVTMPVLEWGGSILAAAWISSGLMLNRAAMELMAATIPQQPQGGTVGAKSVDFIIDFLIGAEDGLAEAFSGQRNGDSPQQGTVELAFAASLRSQDRHLKLLELPNQEYRFLVKGQLLERFVFRLGAATFGWSAQYRKLAGLPVKQGSSHRKPRRLGRQSRFWSSCTGVASTGGDEINRCSGISAGVLLPQCVLSFYPVGTAALMRALQQVAPSTTCLPAFGLKQAAGVRVVRRGFHTTCTMTNSGSTWFLEILQRSKFRAGGSAAVNSDALHPHCNSHLSVELGQVMGAPEDGSWPQIFKPIAPAALDLLFELLLDQLHSEALSDVEFTRKHGISRAGEPVPWVLHWPWKGLVPRRFDVTRIGLMMSKEIINVYHVATHLRLRQLAGRKADVRVVALYRHRAHSFPMSNSSAGLLCKDCMYEKMLKSFETTSFPDDAPMAGLQLWWRRTSRKIGGRNGPSGLVFSHLVSWYAMLRAQRYGLRVLEFAPLVTLARPELHKYLNATLPGLFLRSPGIRPIAETLLEMRLKKPRDFLRRREEAYLSMDAEPFARAAIAEMQRLDPEADLSLLRNPPGSWRSSKEEAMGVEQSRDEGGSE</sequence>
<feature type="region of interest" description="Disordered" evidence="1">
    <location>
        <begin position="749"/>
        <end position="779"/>
    </location>
</feature>
<organism evidence="2 3">
    <name type="scientific">Polarella glacialis</name>
    <name type="common">Dinoflagellate</name>
    <dbReference type="NCBI Taxonomy" id="89957"/>
    <lineage>
        <taxon>Eukaryota</taxon>
        <taxon>Sar</taxon>
        <taxon>Alveolata</taxon>
        <taxon>Dinophyceae</taxon>
        <taxon>Suessiales</taxon>
        <taxon>Suessiaceae</taxon>
        <taxon>Polarella</taxon>
    </lineage>
</organism>
<proteinExistence type="predicted"/>
<evidence type="ECO:0000313" key="2">
    <source>
        <dbReference type="EMBL" id="CAE8610931.1"/>
    </source>
</evidence>